<protein>
    <recommendedName>
        <fullName evidence="2">Bacterial type II secretion system protein E domain-containing protein</fullName>
    </recommendedName>
</protein>
<evidence type="ECO:0000313" key="4">
    <source>
        <dbReference type="Proteomes" id="UP000050471"/>
    </source>
</evidence>
<organism evidence="3 4">
    <name type="scientific">Aliiroseovarius crassostreae</name>
    <dbReference type="NCBI Taxonomy" id="154981"/>
    <lineage>
        <taxon>Bacteria</taxon>
        <taxon>Pseudomonadati</taxon>
        <taxon>Pseudomonadota</taxon>
        <taxon>Alphaproteobacteria</taxon>
        <taxon>Rhodobacterales</taxon>
        <taxon>Paracoccaceae</taxon>
        <taxon>Aliiroseovarius</taxon>
    </lineage>
</organism>
<dbReference type="SUPFAM" id="SSF52540">
    <property type="entry name" value="P-loop containing nucleoside triphosphate hydrolases"/>
    <property type="match status" value="1"/>
</dbReference>
<dbReference type="RefSeq" id="WP_055190860.1">
    <property type="nucleotide sequence ID" value="NZ_FPBS01000030.1"/>
</dbReference>
<dbReference type="PANTHER" id="PTHR30486">
    <property type="entry name" value="TWITCHING MOTILITY PROTEIN PILT"/>
    <property type="match status" value="1"/>
</dbReference>
<dbReference type="GO" id="GO:0016887">
    <property type="term" value="F:ATP hydrolysis activity"/>
    <property type="evidence" value="ECO:0007669"/>
    <property type="project" value="InterPro"/>
</dbReference>
<comment type="caution">
    <text evidence="3">The sequence shown here is derived from an EMBL/GenBank/DDBJ whole genome shotgun (WGS) entry which is preliminary data.</text>
</comment>
<dbReference type="Pfam" id="PF00437">
    <property type="entry name" value="T2SSE"/>
    <property type="match status" value="1"/>
</dbReference>
<evidence type="ECO:0000313" key="3">
    <source>
        <dbReference type="EMBL" id="KPN62942.1"/>
    </source>
</evidence>
<feature type="domain" description="Bacterial type II secretion system protein E" evidence="2">
    <location>
        <begin position="20"/>
        <end position="310"/>
    </location>
</feature>
<sequence>MLDGKRDDHVFDRHIQNSDDLKAFLNHAIRTQVSDVFIQAGKRIRGQVHGRLVFLTRYSVQIDQMNLLLRLVIGSDEIRTALAAQRDYDAAFSIPDETETDGHGVAKKHRFRLNATAVFNVGADGGQVVLRHIPSEPPLLSAIGFPEHLIPEFTLQQGAFIIAGETGSGKTTTFAGCIRYVLTNDTPIKGNIVTYESPVEYLFTGIESDHCIIAQSEIPRHLPTFEDGVRNAMRRKPALVVIGEMRDAETIQAAVEASNTGHPVFGTVHASHSGMIIQRMVQRYPSYAQHQAFTDIVQINRLLMSQTLVPRVGGGRVCLRDWIVITPERQEELLAAGYEGHARLMKEWMQNGDHAQDMLTTISKEFIAGTIDEVTRDEALKRYGGTITTRS</sequence>
<evidence type="ECO:0000256" key="1">
    <source>
        <dbReference type="ARBA" id="ARBA00006611"/>
    </source>
</evidence>
<accession>A0A0P7IWE7</accession>
<dbReference type="Gene3D" id="3.40.50.300">
    <property type="entry name" value="P-loop containing nucleotide triphosphate hydrolases"/>
    <property type="match status" value="1"/>
</dbReference>
<comment type="similarity">
    <text evidence="1">Belongs to the GSP E family.</text>
</comment>
<dbReference type="OrthoDB" id="9804785at2"/>
<dbReference type="InterPro" id="IPR027417">
    <property type="entry name" value="P-loop_NTPase"/>
</dbReference>
<reference evidence="3 4" key="1">
    <citation type="submission" date="2015-09" db="EMBL/GenBank/DDBJ databases">
        <title>Draft genome sequence of Aliiroseovarius crassostreae CV919-312TSm, the causative agent of Roseovarius Oyster Disease (formerly Juvenile Oyster Disease).</title>
        <authorList>
            <person name="Kessner L."/>
            <person name="Spinard E."/>
            <person name="Nelson D."/>
        </authorList>
    </citation>
    <scope>NUCLEOTIDE SEQUENCE [LARGE SCALE GENOMIC DNA]</scope>
    <source>
        <strain evidence="3 4">CV919-312</strain>
    </source>
</reference>
<dbReference type="EMBL" id="LKBA01000008">
    <property type="protein sequence ID" value="KPN62942.1"/>
    <property type="molecule type" value="Genomic_DNA"/>
</dbReference>
<dbReference type="AlphaFoldDB" id="A0A0P7IWE7"/>
<keyword evidence="4" id="KW-1185">Reference proteome</keyword>
<proteinExistence type="inferred from homology"/>
<evidence type="ECO:0000259" key="2">
    <source>
        <dbReference type="Pfam" id="PF00437"/>
    </source>
</evidence>
<dbReference type="PANTHER" id="PTHR30486:SF6">
    <property type="entry name" value="TYPE IV PILUS RETRACTATION ATPASE PILT"/>
    <property type="match status" value="1"/>
</dbReference>
<dbReference type="InterPro" id="IPR050921">
    <property type="entry name" value="T4SS_GSP_E_ATPase"/>
</dbReference>
<name>A0A0P7IWE7_9RHOB</name>
<dbReference type="Proteomes" id="UP000050471">
    <property type="component" value="Unassembled WGS sequence"/>
</dbReference>
<dbReference type="InterPro" id="IPR001482">
    <property type="entry name" value="T2SS/T4SS_dom"/>
</dbReference>
<dbReference type="STRING" id="154981.AKJ29_02000"/>
<dbReference type="Gene3D" id="3.30.450.90">
    <property type="match status" value="1"/>
</dbReference>
<gene>
    <name evidence="3" type="ORF">AKJ29_02000</name>
</gene>